<feature type="signal peptide" evidence="1">
    <location>
        <begin position="1"/>
        <end position="17"/>
    </location>
</feature>
<dbReference type="EMBL" id="RRYP01024854">
    <property type="protein sequence ID" value="TNV72021.1"/>
    <property type="molecule type" value="Genomic_DNA"/>
</dbReference>
<proteinExistence type="predicted"/>
<name>A0A8J8SVP1_HALGN</name>
<organism evidence="2 3">
    <name type="scientific">Halteria grandinella</name>
    <dbReference type="NCBI Taxonomy" id="5974"/>
    <lineage>
        <taxon>Eukaryota</taxon>
        <taxon>Sar</taxon>
        <taxon>Alveolata</taxon>
        <taxon>Ciliophora</taxon>
        <taxon>Intramacronucleata</taxon>
        <taxon>Spirotrichea</taxon>
        <taxon>Stichotrichia</taxon>
        <taxon>Sporadotrichida</taxon>
        <taxon>Halteriidae</taxon>
        <taxon>Halteria</taxon>
    </lineage>
</organism>
<feature type="chain" id="PRO_5035181902" evidence="1">
    <location>
        <begin position="18"/>
        <end position="154"/>
    </location>
</feature>
<sequence>MQICLLKFLGILRFWSGQSTRKPRGVVQLKQHRQGNLRYLMHALKKRKKMTPQKIVLSRNIQALCTKQWYRLLNDRMLAYLNVSLSLSFLYKASETNQNPFSISNHLDIFSTSKYSPSQQCSQHPCYKLCDQQLQPCQYKISQCAQWSFHFRYS</sequence>
<evidence type="ECO:0000256" key="1">
    <source>
        <dbReference type="SAM" id="SignalP"/>
    </source>
</evidence>
<dbReference type="Proteomes" id="UP000785679">
    <property type="component" value="Unassembled WGS sequence"/>
</dbReference>
<keyword evidence="1" id="KW-0732">Signal</keyword>
<gene>
    <name evidence="2" type="ORF">FGO68_gene11406</name>
</gene>
<reference evidence="2" key="1">
    <citation type="submission" date="2019-06" db="EMBL/GenBank/DDBJ databases">
        <authorList>
            <person name="Zheng W."/>
        </authorList>
    </citation>
    <scope>NUCLEOTIDE SEQUENCE</scope>
    <source>
        <strain evidence="2">QDHG01</strain>
    </source>
</reference>
<evidence type="ECO:0000313" key="3">
    <source>
        <dbReference type="Proteomes" id="UP000785679"/>
    </source>
</evidence>
<comment type="caution">
    <text evidence="2">The sequence shown here is derived from an EMBL/GenBank/DDBJ whole genome shotgun (WGS) entry which is preliminary data.</text>
</comment>
<accession>A0A8J8SVP1</accession>
<evidence type="ECO:0000313" key="2">
    <source>
        <dbReference type="EMBL" id="TNV72021.1"/>
    </source>
</evidence>
<protein>
    <submittedName>
        <fullName evidence="2">Uncharacterized protein</fullName>
    </submittedName>
</protein>
<keyword evidence="3" id="KW-1185">Reference proteome</keyword>
<dbReference type="AlphaFoldDB" id="A0A8J8SVP1"/>